<reference evidence="7 8" key="1">
    <citation type="submission" date="2023-06" db="EMBL/GenBank/DDBJ databases">
        <title>Pelomonas sp. APW6 16S ribosomal RNA gene genome sequencing and assembly.</title>
        <authorList>
            <person name="Woo H."/>
        </authorList>
    </citation>
    <scope>NUCLEOTIDE SEQUENCE [LARGE SCALE GENOMIC DNA]</scope>
    <source>
        <strain evidence="7 8">APW6</strain>
    </source>
</reference>
<dbReference type="PANTHER" id="PTHR30086:SF20">
    <property type="entry name" value="ARGININE EXPORTER PROTEIN ARGO-RELATED"/>
    <property type="match status" value="1"/>
</dbReference>
<evidence type="ECO:0000256" key="6">
    <source>
        <dbReference type="SAM" id="Phobius"/>
    </source>
</evidence>
<feature type="transmembrane region" description="Helical" evidence="6">
    <location>
        <begin position="40"/>
        <end position="62"/>
    </location>
</feature>
<evidence type="ECO:0000256" key="5">
    <source>
        <dbReference type="ARBA" id="ARBA00023136"/>
    </source>
</evidence>
<organism evidence="7 8">
    <name type="scientific">Roseateles subflavus</name>
    <dbReference type="NCBI Taxonomy" id="3053353"/>
    <lineage>
        <taxon>Bacteria</taxon>
        <taxon>Pseudomonadati</taxon>
        <taxon>Pseudomonadota</taxon>
        <taxon>Betaproteobacteria</taxon>
        <taxon>Burkholderiales</taxon>
        <taxon>Sphaerotilaceae</taxon>
        <taxon>Roseateles</taxon>
    </lineage>
</organism>
<dbReference type="Pfam" id="PF01810">
    <property type="entry name" value="LysE"/>
    <property type="match status" value="1"/>
</dbReference>
<accession>A0ABT7LLD7</accession>
<evidence type="ECO:0000256" key="4">
    <source>
        <dbReference type="ARBA" id="ARBA00022989"/>
    </source>
</evidence>
<sequence length="204" mass="21491">MKLYLLFLLVAAATVASPGPGVMLSLNNALRLGWRGSLPGIAGVAAGAAVVAGISATSLGLLLAQSALAFTVIQLLGAGYLVWLGIKLWRAPAQDWADAGQAPVLSPSRRFLEGLTLQFTNPKAIVFFLSILPQFVDPARPAGPQLVLLVLSYAGLVLLIHSLYAWAAQSVRQFLGSARGRRWFQRGSGLVFIGFGLALARAGR</sequence>
<evidence type="ECO:0000256" key="1">
    <source>
        <dbReference type="ARBA" id="ARBA00004651"/>
    </source>
</evidence>
<keyword evidence="4 6" id="KW-1133">Transmembrane helix</keyword>
<evidence type="ECO:0000256" key="3">
    <source>
        <dbReference type="ARBA" id="ARBA00022692"/>
    </source>
</evidence>
<evidence type="ECO:0000256" key="2">
    <source>
        <dbReference type="ARBA" id="ARBA00022475"/>
    </source>
</evidence>
<keyword evidence="3 6" id="KW-0812">Transmembrane</keyword>
<keyword evidence="2" id="KW-1003">Cell membrane</keyword>
<proteinExistence type="predicted"/>
<keyword evidence="8" id="KW-1185">Reference proteome</keyword>
<evidence type="ECO:0000313" key="7">
    <source>
        <dbReference type="EMBL" id="MDL5033680.1"/>
    </source>
</evidence>
<comment type="subcellular location">
    <subcellularLocation>
        <location evidence="1">Cell membrane</location>
        <topology evidence="1">Multi-pass membrane protein</topology>
    </subcellularLocation>
</comment>
<dbReference type="EMBL" id="JASVDS010000005">
    <property type="protein sequence ID" value="MDL5033680.1"/>
    <property type="molecule type" value="Genomic_DNA"/>
</dbReference>
<feature type="transmembrane region" description="Helical" evidence="6">
    <location>
        <begin position="187"/>
        <end position="203"/>
    </location>
</feature>
<dbReference type="Proteomes" id="UP001238603">
    <property type="component" value="Unassembled WGS sequence"/>
</dbReference>
<dbReference type="PIRSF" id="PIRSF006324">
    <property type="entry name" value="LeuE"/>
    <property type="match status" value="1"/>
</dbReference>
<feature type="transmembrane region" description="Helical" evidence="6">
    <location>
        <begin position="146"/>
        <end position="166"/>
    </location>
</feature>
<keyword evidence="5 6" id="KW-0472">Membrane</keyword>
<comment type="caution">
    <text evidence="7">The sequence shown here is derived from an EMBL/GenBank/DDBJ whole genome shotgun (WGS) entry which is preliminary data.</text>
</comment>
<gene>
    <name evidence="7" type="ORF">QRD43_17345</name>
</gene>
<dbReference type="RefSeq" id="WP_285983761.1">
    <property type="nucleotide sequence ID" value="NZ_JASVDS010000005.1"/>
</dbReference>
<name>A0ABT7LLD7_9BURK</name>
<dbReference type="InterPro" id="IPR001123">
    <property type="entry name" value="LeuE-type"/>
</dbReference>
<dbReference type="PANTHER" id="PTHR30086">
    <property type="entry name" value="ARGININE EXPORTER PROTEIN ARGO"/>
    <property type="match status" value="1"/>
</dbReference>
<evidence type="ECO:0000313" key="8">
    <source>
        <dbReference type="Proteomes" id="UP001238603"/>
    </source>
</evidence>
<protein>
    <submittedName>
        <fullName evidence="7">LysE family translocator</fullName>
    </submittedName>
</protein>
<feature type="transmembrane region" description="Helical" evidence="6">
    <location>
        <begin position="67"/>
        <end position="86"/>
    </location>
</feature>